<dbReference type="Proteomes" id="UP000077248">
    <property type="component" value="Unassembled WGS sequence"/>
</dbReference>
<dbReference type="EMBL" id="KV441498">
    <property type="protein sequence ID" value="OAG14757.1"/>
    <property type="molecule type" value="Genomic_DNA"/>
</dbReference>
<keyword evidence="3" id="KW-1185">Reference proteome</keyword>
<dbReference type="AlphaFoldDB" id="A0A177D666"/>
<organism evidence="2 3">
    <name type="scientific">Alternaria alternata</name>
    <name type="common">Alternaria rot fungus</name>
    <name type="synonym">Torula alternata</name>
    <dbReference type="NCBI Taxonomy" id="5599"/>
    <lineage>
        <taxon>Eukaryota</taxon>
        <taxon>Fungi</taxon>
        <taxon>Dikarya</taxon>
        <taxon>Ascomycota</taxon>
        <taxon>Pezizomycotina</taxon>
        <taxon>Dothideomycetes</taxon>
        <taxon>Pleosporomycetidae</taxon>
        <taxon>Pleosporales</taxon>
        <taxon>Pleosporineae</taxon>
        <taxon>Pleosporaceae</taxon>
        <taxon>Alternaria</taxon>
        <taxon>Alternaria sect. Alternaria</taxon>
        <taxon>Alternaria alternata complex</taxon>
    </lineage>
</organism>
<evidence type="ECO:0008006" key="4">
    <source>
        <dbReference type="Google" id="ProtNLM"/>
    </source>
</evidence>
<dbReference type="RefSeq" id="XP_018380178.1">
    <property type="nucleotide sequence ID" value="XM_018527811.1"/>
</dbReference>
<sequence length="798" mass="90295">MMAELDDETQSLVQQLYDAWSTQADSTFYLSFRDKLLAQRERVDTCIATLKTVITVACPQINETERYFDPRWEELFTLAASIESSAKEEGGSLGKRKREYNEVHRLRNLAVVSALWSPALVRYYGWNTAAQGCMRLLKTCALRYPNFSRQFRPYLNHVLLDRHCQAIISGRLKNLNEAPLQYHRDLSIVIAGGVVPDAGIEELWVTSFDGSVPVDLNGRLLKDLRPYHVHQYLLRHDRYGMLVTRGDYQDVPTAMHQQSDFSHVHPVYGEMLTQDKATIAYAPDIMFSPMFAPSGGNEVFDNFAFDHQDESLNHHPDDVSIITFPSDDTNGLALNVDEVPITENITSSDLSDQGHAENINTSDLGRGIERDHRRQSQGEFVTSVTRTAKEIPTTAEPRNSHPEMSIASGSPKRRLTIEDELHNRYGQMLSNYIQQLSEEAEPGFAQRRARSQWLTQDTRLARIWSISQSRGMLPGSATSKADCDILYCSVDDMLEAARSGEVFQKPVVIKESFSDAGMHNYERFLSLLEDASSSEEQAEVRCINIDEPMCEALGQFTAYLRAHPEDTNGFWMSTLRSVANCHRPLFTMLARFRLLESVTAGLHDNRFNLAPPPLGTTMSVNSNTISFPGSFSGAYVNTAAGSWQRILSGLQLWVFVPEEAVDPSDFADFANGENDWLPLGRQRLVVLEENDVLFVPPGLRLVQAWHTPVTCLTEQGLLWDDLSVLLILDSMLLGHEKQAVHEDRSAQQLSRMIRNLDCLIREQPDRFRKFMARDEFLVRFRAASQSWLKTSSNGGKPR</sequence>
<dbReference type="VEuPathDB" id="FungiDB:CC77DRAFT_1054731"/>
<evidence type="ECO:0000256" key="1">
    <source>
        <dbReference type="SAM" id="MobiDB-lite"/>
    </source>
</evidence>
<dbReference type="GeneID" id="29113405"/>
<name>A0A177D666_ALTAL</name>
<dbReference type="KEGG" id="aalt:CC77DRAFT_1054731"/>
<feature type="region of interest" description="Disordered" evidence="1">
    <location>
        <begin position="393"/>
        <end position="412"/>
    </location>
</feature>
<evidence type="ECO:0000313" key="3">
    <source>
        <dbReference type="Proteomes" id="UP000077248"/>
    </source>
</evidence>
<reference evidence="2 3" key="1">
    <citation type="submission" date="2016-05" db="EMBL/GenBank/DDBJ databases">
        <title>Comparative analysis of secretome profiles of manganese(II)-oxidizing ascomycete fungi.</title>
        <authorList>
            <consortium name="DOE Joint Genome Institute"/>
            <person name="Zeiner C.A."/>
            <person name="Purvine S.O."/>
            <person name="Zink E.M."/>
            <person name="Wu S."/>
            <person name="Pasa-Tolic L."/>
            <person name="Chaput D.L."/>
            <person name="Haridas S."/>
            <person name="Grigoriev I.V."/>
            <person name="Santelli C.M."/>
            <person name="Hansel C.M."/>
        </authorList>
    </citation>
    <scope>NUCLEOTIDE SEQUENCE [LARGE SCALE GENOMIC DNA]</scope>
    <source>
        <strain evidence="2 3">SRC1lrK2f</strain>
    </source>
</reference>
<gene>
    <name evidence="2" type="ORF">CC77DRAFT_1054731</name>
</gene>
<protein>
    <recommendedName>
        <fullName evidence="4">JmjC domain-containing protein</fullName>
    </recommendedName>
</protein>
<evidence type="ECO:0000313" key="2">
    <source>
        <dbReference type="EMBL" id="OAG14757.1"/>
    </source>
</evidence>
<proteinExistence type="predicted"/>
<accession>A0A177D666</accession>
<dbReference type="OMA" id="INETERY"/>